<evidence type="ECO:0000259" key="21">
    <source>
        <dbReference type="PROSITE" id="PS51671"/>
    </source>
</evidence>
<dbReference type="FunFam" id="3.40.190.10:FF:000034">
    <property type="entry name" value="Chorismate mutase/prephenate dehydratase"/>
    <property type="match status" value="1"/>
</dbReference>
<name>A0A1V6C446_UNCT6</name>
<comment type="function">
    <text evidence="2">Catalyzes the Claisen rearrangement of chorismate to prephenate and the decarboxylation/dehydration of prephenate to phenylpyruvate.</text>
</comment>
<evidence type="ECO:0000256" key="17">
    <source>
        <dbReference type="ARBA" id="ARBA00047848"/>
    </source>
</evidence>
<keyword evidence="14" id="KW-0511">Multifunctional enzyme</keyword>
<evidence type="ECO:0000256" key="3">
    <source>
        <dbReference type="ARBA" id="ARBA00004496"/>
    </source>
</evidence>
<dbReference type="PANTHER" id="PTHR21022:SF19">
    <property type="entry name" value="PREPHENATE DEHYDRATASE-RELATED"/>
    <property type="match status" value="1"/>
</dbReference>
<evidence type="ECO:0000256" key="1">
    <source>
        <dbReference type="ARBA" id="ARBA00000824"/>
    </source>
</evidence>
<dbReference type="Proteomes" id="UP000485562">
    <property type="component" value="Unassembled WGS sequence"/>
</dbReference>
<feature type="site" description="Essential for prephenate dehydratase activity" evidence="18">
    <location>
        <position position="258"/>
    </location>
</feature>
<dbReference type="SUPFAM" id="SSF55021">
    <property type="entry name" value="ACT-like"/>
    <property type="match status" value="1"/>
</dbReference>
<feature type="domain" description="Prephenate dehydratase" evidence="20">
    <location>
        <begin position="90"/>
        <end position="265"/>
    </location>
</feature>
<dbReference type="SUPFAM" id="SSF53850">
    <property type="entry name" value="Periplasmic binding protein-like II"/>
    <property type="match status" value="1"/>
</dbReference>
<evidence type="ECO:0000256" key="8">
    <source>
        <dbReference type="ARBA" id="ARBA00022490"/>
    </source>
</evidence>
<comment type="subcellular location">
    <subcellularLocation>
        <location evidence="3">Cytoplasm</location>
    </subcellularLocation>
</comment>
<dbReference type="InterPro" id="IPR036263">
    <property type="entry name" value="Chorismate_II_sf"/>
</dbReference>
<dbReference type="UniPathway" id="UPA00120">
    <property type="reaction ID" value="UER00203"/>
</dbReference>
<dbReference type="InterPro" id="IPR002912">
    <property type="entry name" value="ACT_dom"/>
</dbReference>
<dbReference type="SMART" id="SM00830">
    <property type="entry name" value="CM_2"/>
    <property type="match status" value="1"/>
</dbReference>
<evidence type="ECO:0000256" key="13">
    <source>
        <dbReference type="ARBA" id="ARBA00023239"/>
    </source>
</evidence>
<dbReference type="CDD" id="cd13630">
    <property type="entry name" value="PBP2_PDT_1"/>
    <property type="match status" value="1"/>
</dbReference>
<dbReference type="PROSITE" id="PS00857">
    <property type="entry name" value="PREPHENATE_DEHYDR_1"/>
    <property type="match status" value="1"/>
</dbReference>
<dbReference type="FunFam" id="3.30.70.260:FF:000012">
    <property type="entry name" value="Prephenate dehydratase"/>
    <property type="match status" value="1"/>
</dbReference>
<evidence type="ECO:0000256" key="15">
    <source>
        <dbReference type="ARBA" id="ARBA00031175"/>
    </source>
</evidence>
<dbReference type="PROSITE" id="PS51671">
    <property type="entry name" value="ACT"/>
    <property type="match status" value="1"/>
</dbReference>
<comment type="caution">
    <text evidence="22">The sequence shown here is derived from an EMBL/GenBank/DDBJ whole genome shotgun (WGS) entry which is preliminary data.</text>
</comment>
<dbReference type="AlphaFoldDB" id="A0A1V6C446"/>
<reference evidence="22" key="1">
    <citation type="submission" date="2017-02" db="EMBL/GenBank/DDBJ databases">
        <title>Delving into the versatile metabolic prowess of the omnipresent phylum Bacteroidetes.</title>
        <authorList>
            <person name="Nobu M.K."/>
            <person name="Mei R."/>
            <person name="Narihiro T."/>
            <person name="Kuroda K."/>
            <person name="Liu W.-T."/>
        </authorList>
    </citation>
    <scope>NUCLEOTIDE SEQUENCE</scope>
    <source>
        <strain evidence="22">ADurb.Bin131</strain>
    </source>
</reference>
<dbReference type="Gene3D" id="3.30.70.260">
    <property type="match status" value="1"/>
</dbReference>
<keyword evidence="11" id="KW-0584">Phenylalanine biosynthesis</keyword>
<dbReference type="Pfam" id="PF01817">
    <property type="entry name" value="CM_2"/>
    <property type="match status" value="1"/>
</dbReference>
<dbReference type="UniPathway" id="UPA00121">
    <property type="reaction ID" value="UER00345"/>
</dbReference>
<keyword evidence="13" id="KW-0456">Lyase</keyword>
<organism evidence="22">
    <name type="scientific">candidate division TA06 bacterium ADurb.Bin131</name>
    <dbReference type="NCBI Taxonomy" id="1852827"/>
    <lineage>
        <taxon>Bacteria</taxon>
        <taxon>Bacteria division TA06</taxon>
    </lineage>
</organism>
<comment type="catalytic activity">
    <reaction evidence="17">
        <text>prephenate + H(+) = 3-phenylpyruvate + CO2 + H2O</text>
        <dbReference type="Rhea" id="RHEA:21648"/>
        <dbReference type="ChEBI" id="CHEBI:15377"/>
        <dbReference type="ChEBI" id="CHEBI:15378"/>
        <dbReference type="ChEBI" id="CHEBI:16526"/>
        <dbReference type="ChEBI" id="CHEBI:18005"/>
        <dbReference type="ChEBI" id="CHEBI:29934"/>
        <dbReference type="EC" id="4.2.1.51"/>
    </reaction>
</comment>
<dbReference type="FunFam" id="3.40.190.10:FF:000029">
    <property type="entry name" value="Chorismate mutase/Prephenate dehydratase"/>
    <property type="match status" value="1"/>
</dbReference>
<evidence type="ECO:0000256" key="9">
    <source>
        <dbReference type="ARBA" id="ARBA00022605"/>
    </source>
</evidence>
<dbReference type="Gene3D" id="1.20.59.10">
    <property type="entry name" value="Chorismate mutase"/>
    <property type="match status" value="1"/>
</dbReference>
<dbReference type="GO" id="GO:0004106">
    <property type="term" value="F:chorismate mutase activity"/>
    <property type="evidence" value="ECO:0007669"/>
    <property type="project" value="UniProtKB-EC"/>
</dbReference>
<dbReference type="EC" id="4.2.1.51" evidence="6"/>
<dbReference type="GO" id="GO:0005737">
    <property type="term" value="C:cytoplasm"/>
    <property type="evidence" value="ECO:0007669"/>
    <property type="project" value="UniProtKB-SubCell"/>
</dbReference>
<dbReference type="InterPro" id="IPR018528">
    <property type="entry name" value="Preph_deHydtase_CS"/>
</dbReference>
<evidence type="ECO:0000256" key="7">
    <source>
        <dbReference type="ARBA" id="ARBA00014401"/>
    </source>
</evidence>
<evidence type="ECO:0000256" key="18">
    <source>
        <dbReference type="PIRSR" id="PIRSR001500-2"/>
    </source>
</evidence>
<keyword evidence="9" id="KW-0028">Amino-acid biosynthesis</keyword>
<evidence type="ECO:0000256" key="12">
    <source>
        <dbReference type="ARBA" id="ARBA00023235"/>
    </source>
</evidence>
<evidence type="ECO:0000256" key="4">
    <source>
        <dbReference type="ARBA" id="ARBA00004741"/>
    </source>
</evidence>
<dbReference type="InterPro" id="IPR036979">
    <property type="entry name" value="CM_dom_sf"/>
</dbReference>
<sequence>MKNKDLDTLRTEIDDVDKSLIQLLNRRASIVKQINEVKKISNFPRFDPAREKKIIEKLQKINKGPLSNQDIETVMGAVFKVCRSFGEPLKIAYFGPAGTFTHQASLYQFGEKNIYISCRTIENVFMEVEKKRADYGVVPVENSTEGVVTHTLDMFIDCDLIITAEIMLEIHHFLLSRETRLDKIKKVYSHPQALAQCQKWLEDNIRDVSLVETESTAYAVELARKEHFSAAIGSEVSAGLYDMNILASNIEDFKENVTRFLVIGADEAKPSGDDKTSIMFSIKDRVGALHDMLVPFKKYNINLTRIESRPTKKKAWEYIFFVDFLGHKDEDNVKSALRMLEKNCAFLKILGSYPKGNI</sequence>
<dbReference type="GO" id="GO:0004664">
    <property type="term" value="F:prephenate dehydratase activity"/>
    <property type="evidence" value="ECO:0007669"/>
    <property type="project" value="UniProtKB-EC"/>
</dbReference>
<comment type="pathway">
    <text evidence="5">Metabolic intermediate biosynthesis; prephenate biosynthesis; prephenate from chorismate: step 1/1.</text>
</comment>
<dbReference type="EMBL" id="MWDQ01000150">
    <property type="protein sequence ID" value="OQB71703.1"/>
    <property type="molecule type" value="Genomic_DNA"/>
</dbReference>
<evidence type="ECO:0000259" key="19">
    <source>
        <dbReference type="PROSITE" id="PS51168"/>
    </source>
</evidence>
<dbReference type="NCBIfam" id="NF008865">
    <property type="entry name" value="PRK11898.1"/>
    <property type="match status" value="1"/>
</dbReference>
<keyword evidence="8" id="KW-0963">Cytoplasm</keyword>
<dbReference type="Gene3D" id="3.40.190.10">
    <property type="entry name" value="Periplasmic binding protein-like II"/>
    <property type="match status" value="2"/>
</dbReference>
<dbReference type="PROSITE" id="PS51171">
    <property type="entry name" value="PREPHENATE_DEHYDR_3"/>
    <property type="match status" value="1"/>
</dbReference>
<dbReference type="InterPro" id="IPR008242">
    <property type="entry name" value="Chor_mutase/pphenate_deHydtase"/>
</dbReference>
<dbReference type="PANTHER" id="PTHR21022">
    <property type="entry name" value="PREPHENATE DEHYDRATASE P PROTEIN"/>
    <property type="match status" value="1"/>
</dbReference>
<evidence type="ECO:0000256" key="11">
    <source>
        <dbReference type="ARBA" id="ARBA00023222"/>
    </source>
</evidence>
<evidence type="ECO:0000256" key="16">
    <source>
        <dbReference type="ARBA" id="ARBA00031520"/>
    </source>
</evidence>
<feature type="domain" description="Chorismate mutase" evidence="19">
    <location>
        <begin position="1"/>
        <end position="90"/>
    </location>
</feature>
<protein>
    <recommendedName>
        <fullName evidence="7">Bifunctional chorismate mutase/prephenate dehydratase</fullName>
        <ecNumber evidence="6">4.2.1.51</ecNumber>
    </recommendedName>
    <alternativeName>
        <fullName evidence="16">Chorismate mutase-prephenate dehydratase</fullName>
    </alternativeName>
    <alternativeName>
        <fullName evidence="15">p-protein</fullName>
    </alternativeName>
</protein>
<keyword evidence="12" id="KW-0413">Isomerase</keyword>
<dbReference type="PROSITE" id="PS51168">
    <property type="entry name" value="CHORISMATE_MUT_2"/>
    <property type="match status" value="1"/>
</dbReference>
<proteinExistence type="predicted"/>
<evidence type="ECO:0000256" key="5">
    <source>
        <dbReference type="ARBA" id="ARBA00004817"/>
    </source>
</evidence>
<comment type="pathway">
    <text evidence="4">Amino-acid biosynthesis; L-phenylalanine biosynthesis; phenylpyruvate from prephenate: step 1/1.</text>
</comment>
<evidence type="ECO:0000259" key="20">
    <source>
        <dbReference type="PROSITE" id="PS51171"/>
    </source>
</evidence>
<evidence type="ECO:0000256" key="2">
    <source>
        <dbReference type="ARBA" id="ARBA00002364"/>
    </source>
</evidence>
<dbReference type="Pfam" id="PF00800">
    <property type="entry name" value="PDT"/>
    <property type="match status" value="1"/>
</dbReference>
<evidence type="ECO:0000256" key="14">
    <source>
        <dbReference type="ARBA" id="ARBA00023268"/>
    </source>
</evidence>
<dbReference type="GO" id="GO:0009094">
    <property type="term" value="P:L-phenylalanine biosynthetic process"/>
    <property type="evidence" value="ECO:0007669"/>
    <property type="project" value="UniProtKB-UniPathway"/>
</dbReference>
<accession>A0A1V6C446</accession>
<dbReference type="InterPro" id="IPR002701">
    <property type="entry name" value="CM_II_prokaryot"/>
</dbReference>
<keyword evidence="10" id="KW-0057">Aromatic amino acid biosynthesis</keyword>
<dbReference type="Pfam" id="PF01842">
    <property type="entry name" value="ACT"/>
    <property type="match status" value="1"/>
</dbReference>
<dbReference type="InterPro" id="IPR045865">
    <property type="entry name" value="ACT-like_dom_sf"/>
</dbReference>
<feature type="domain" description="ACT" evidence="21">
    <location>
        <begin position="277"/>
        <end position="354"/>
    </location>
</feature>
<dbReference type="InterPro" id="IPR001086">
    <property type="entry name" value="Preph_deHydtase"/>
</dbReference>
<comment type="catalytic activity">
    <reaction evidence="1">
        <text>chorismate = prephenate</text>
        <dbReference type="Rhea" id="RHEA:13897"/>
        <dbReference type="ChEBI" id="CHEBI:29748"/>
        <dbReference type="ChEBI" id="CHEBI:29934"/>
        <dbReference type="EC" id="5.4.99.5"/>
    </reaction>
</comment>
<dbReference type="SUPFAM" id="SSF48600">
    <property type="entry name" value="Chorismate mutase II"/>
    <property type="match status" value="1"/>
</dbReference>
<gene>
    <name evidence="22" type="primary">pheA</name>
    <name evidence="22" type="ORF">BWX89_01624</name>
</gene>
<evidence type="ECO:0000256" key="10">
    <source>
        <dbReference type="ARBA" id="ARBA00023141"/>
    </source>
</evidence>
<dbReference type="PROSITE" id="PS00858">
    <property type="entry name" value="PREPHENATE_DEHYDR_2"/>
    <property type="match status" value="1"/>
</dbReference>
<dbReference type="CDD" id="cd04905">
    <property type="entry name" value="ACT_CM-PDT"/>
    <property type="match status" value="1"/>
</dbReference>
<evidence type="ECO:0000256" key="6">
    <source>
        <dbReference type="ARBA" id="ARBA00013147"/>
    </source>
</evidence>
<evidence type="ECO:0000313" key="22">
    <source>
        <dbReference type="EMBL" id="OQB71703.1"/>
    </source>
</evidence>
<dbReference type="PIRSF" id="PIRSF001500">
    <property type="entry name" value="Chor_mut_pdt_Ppr"/>
    <property type="match status" value="1"/>
</dbReference>
<dbReference type="GO" id="GO:0046417">
    <property type="term" value="P:chorismate metabolic process"/>
    <property type="evidence" value="ECO:0007669"/>
    <property type="project" value="InterPro"/>
</dbReference>